<dbReference type="Gene3D" id="3.30.930.10">
    <property type="entry name" value="Bira Bifunctional Protein, Domain 2"/>
    <property type="match status" value="2"/>
</dbReference>
<evidence type="ECO:0000256" key="3">
    <source>
        <dbReference type="ARBA" id="ARBA00022598"/>
    </source>
</evidence>
<keyword evidence="4" id="KW-0547">Nucleotide-binding</keyword>
<dbReference type="NCBIfam" id="TIGR00389">
    <property type="entry name" value="glyS_dimeric"/>
    <property type="match status" value="1"/>
</dbReference>
<name>A0A1B1TCR9_9ARCH</name>
<dbReference type="InterPro" id="IPR006195">
    <property type="entry name" value="aa-tRNA-synth_II"/>
</dbReference>
<dbReference type="GO" id="GO:0005524">
    <property type="term" value="F:ATP binding"/>
    <property type="evidence" value="ECO:0007669"/>
    <property type="project" value="UniProtKB-KW"/>
</dbReference>
<dbReference type="PANTHER" id="PTHR10745">
    <property type="entry name" value="GLYCYL-TRNA SYNTHETASE/DNA POLYMERASE SUBUNIT GAMMA-2"/>
    <property type="match status" value="1"/>
</dbReference>
<accession>A0A1B1TCR9</accession>
<dbReference type="PRINTS" id="PR01043">
    <property type="entry name" value="TRNASYNTHGLY"/>
</dbReference>
<evidence type="ECO:0000256" key="2">
    <source>
        <dbReference type="ARBA" id="ARBA00012829"/>
    </source>
</evidence>
<dbReference type="Pfam" id="PF00587">
    <property type="entry name" value="tRNA-synt_2b"/>
    <property type="match status" value="1"/>
</dbReference>
<dbReference type="AlphaFoldDB" id="A0A1B1TCR9"/>
<organism evidence="9">
    <name type="scientific">uncultured Poseidoniia archaeon</name>
    <dbReference type="NCBI Taxonomy" id="1697135"/>
    <lineage>
        <taxon>Archaea</taxon>
        <taxon>Methanobacteriati</taxon>
        <taxon>Thermoplasmatota</taxon>
        <taxon>Candidatus Poseidoniia</taxon>
        <taxon>environmental samples</taxon>
    </lineage>
</organism>
<evidence type="ECO:0000313" key="9">
    <source>
        <dbReference type="EMBL" id="ANV80074.1"/>
    </source>
</evidence>
<reference evidence="9" key="2">
    <citation type="journal article" date="2015" name="ISME J.">
        <title>A new class of marine Euryarchaeota group II from the Mediterranean deep chlorophyll maximum.</title>
        <authorList>
            <person name="Martin-Cuadrado A.B."/>
            <person name="Garcia-Heredia I."/>
            <person name="Molto A.G."/>
            <person name="Lopez-Ubeda R."/>
            <person name="Kimes N."/>
            <person name="Lopez-Garcia P."/>
            <person name="Moreira D."/>
            <person name="Rodriguez-Valera F."/>
        </authorList>
    </citation>
    <scope>NUCLEOTIDE SEQUENCE</scope>
</reference>
<dbReference type="InterPro" id="IPR002315">
    <property type="entry name" value="tRNA-synt_gly"/>
</dbReference>
<dbReference type="GO" id="GO:0004820">
    <property type="term" value="F:glycine-tRNA ligase activity"/>
    <property type="evidence" value="ECO:0007669"/>
    <property type="project" value="UniProtKB-EC"/>
</dbReference>
<dbReference type="InterPro" id="IPR036621">
    <property type="entry name" value="Anticodon-bd_dom_sf"/>
</dbReference>
<dbReference type="EC" id="6.1.1.14" evidence="2"/>
<evidence type="ECO:0000256" key="4">
    <source>
        <dbReference type="ARBA" id="ARBA00022741"/>
    </source>
</evidence>
<comment type="subcellular location">
    <subcellularLocation>
        <location evidence="1">Cytoplasm</location>
    </subcellularLocation>
</comment>
<feature type="domain" description="Aminoacyl-transfer RNA synthetases class-II family profile" evidence="8">
    <location>
        <begin position="8"/>
        <end position="472"/>
    </location>
</feature>
<protein>
    <recommendedName>
        <fullName evidence="2">glycine--tRNA ligase</fullName>
        <ecNumber evidence="2">6.1.1.14</ecNumber>
    </recommendedName>
    <alternativeName>
        <fullName evidence="7">Diadenosine tetraphosphate synthetase</fullName>
    </alternativeName>
</protein>
<dbReference type="SUPFAM" id="SSF55681">
    <property type="entry name" value="Class II aaRS and biotin synthetases"/>
    <property type="match status" value="1"/>
</dbReference>
<evidence type="ECO:0000256" key="6">
    <source>
        <dbReference type="ARBA" id="ARBA00023146"/>
    </source>
</evidence>
<evidence type="ECO:0000256" key="5">
    <source>
        <dbReference type="ARBA" id="ARBA00022840"/>
    </source>
</evidence>
<dbReference type="GO" id="GO:0006426">
    <property type="term" value="P:glycyl-tRNA aminoacylation"/>
    <property type="evidence" value="ECO:0007669"/>
    <property type="project" value="InterPro"/>
</dbReference>
<dbReference type="Gene3D" id="3.40.50.800">
    <property type="entry name" value="Anticodon-binding domain"/>
    <property type="match status" value="1"/>
</dbReference>
<dbReference type="InterPro" id="IPR002314">
    <property type="entry name" value="aa-tRNA-synt_IIb"/>
</dbReference>
<sequence length="572" mass="64997">MTDEKRIERLSAMLKRRGIVLPAFEIYGGVSGLIDYGPVGASIRRRVIQNWIEHWTINGDIVEIDSPTITPENVLVASGHVGEFNDLMTQCENCSSAFRADQLIEGFHPNPDILDSEEIDSILSSEKISCPNCEKSQWTPSKPMNLMFGTKIGAMKSSRQAYMRPETAQGMFMLYPSLYRHFRQKLPFGAIQTGKGYRNEISPRQGMIRLREFNMAELEYFIDPENPPLVDLSMNTEKISLIPDPNGNKHKEVKMTFQDAINNNVIKDSTVGLFLSRTWDFLVRVGINPSKIRFRQHEGNEMAHYAEDCWDCEILGEHGWIECVGIANRTCHDLLSHEKHSNSSSLRAWREFEEVKVENKEILSPKTSVLGPMFRARAGLVLAALENLSQLPDNLPFKLELSDGTNVEITEQMVEKKMVHNSIAGEWFTPHVIEPAFGIDRIIWHILDHAYEETEKEGENYNLLKLKESVAPADVIVLPLFEKDGMGMAARKLNSQINQIKGVKCLIDSSKSIGRRYARADEIGVPWAITVDHQSLEDNTVTIRRRDDQKQIRAEINELLILINSNMVSTLF</sequence>
<dbReference type="InterPro" id="IPR004154">
    <property type="entry name" value="Anticodon-bd"/>
</dbReference>
<dbReference type="Pfam" id="PF03129">
    <property type="entry name" value="HGTP_anticodon"/>
    <property type="match status" value="1"/>
</dbReference>
<dbReference type="InterPro" id="IPR045864">
    <property type="entry name" value="aa-tRNA-synth_II/BPL/LPL"/>
</dbReference>
<dbReference type="NCBIfam" id="NF003211">
    <property type="entry name" value="PRK04173.1"/>
    <property type="match status" value="1"/>
</dbReference>
<keyword evidence="6 9" id="KW-0030">Aminoacyl-tRNA synthetase</keyword>
<reference evidence="9" key="1">
    <citation type="submission" date="2014-11" db="EMBL/GenBank/DDBJ databases">
        <authorList>
            <person name="Zhu J."/>
            <person name="Qi W."/>
            <person name="Song R."/>
        </authorList>
    </citation>
    <scope>NUCLEOTIDE SEQUENCE</scope>
</reference>
<keyword evidence="5" id="KW-0067">ATP-binding</keyword>
<dbReference type="EMBL" id="KP211870">
    <property type="protein sequence ID" value="ANV80074.1"/>
    <property type="molecule type" value="Genomic_DNA"/>
</dbReference>
<proteinExistence type="predicted"/>
<dbReference type="InterPro" id="IPR027031">
    <property type="entry name" value="Gly-tRNA_synthase/POLG2"/>
</dbReference>
<evidence type="ECO:0000259" key="8">
    <source>
        <dbReference type="PROSITE" id="PS50862"/>
    </source>
</evidence>
<dbReference type="GO" id="GO:0005737">
    <property type="term" value="C:cytoplasm"/>
    <property type="evidence" value="ECO:0007669"/>
    <property type="project" value="UniProtKB-SubCell"/>
</dbReference>
<evidence type="ECO:0000256" key="1">
    <source>
        <dbReference type="ARBA" id="ARBA00004496"/>
    </source>
</evidence>
<keyword evidence="3" id="KW-0436">Ligase</keyword>
<dbReference type="PROSITE" id="PS50862">
    <property type="entry name" value="AA_TRNA_LIGASE_II"/>
    <property type="match status" value="1"/>
</dbReference>
<dbReference type="PANTHER" id="PTHR10745:SF0">
    <property type="entry name" value="GLYCINE--TRNA LIGASE"/>
    <property type="match status" value="1"/>
</dbReference>
<dbReference type="SUPFAM" id="SSF52954">
    <property type="entry name" value="Class II aaRS ABD-related"/>
    <property type="match status" value="1"/>
</dbReference>
<evidence type="ECO:0000256" key="7">
    <source>
        <dbReference type="ARBA" id="ARBA00030057"/>
    </source>
</evidence>